<comment type="caution">
    <text evidence="2">The sequence shown here is derived from an EMBL/GenBank/DDBJ whole genome shotgun (WGS) entry which is preliminary data.</text>
</comment>
<evidence type="ECO:0000313" key="3">
    <source>
        <dbReference type="Proteomes" id="UP000660110"/>
    </source>
</evidence>
<proteinExistence type="predicted"/>
<accession>A0A917B633</accession>
<dbReference type="Proteomes" id="UP000660110">
    <property type="component" value="Unassembled WGS sequence"/>
</dbReference>
<dbReference type="EMBL" id="BMEL01000002">
    <property type="protein sequence ID" value="GGF22546.1"/>
    <property type="molecule type" value="Genomic_DNA"/>
</dbReference>
<evidence type="ECO:0000313" key="2">
    <source>
        <dbReference type="EMBL" id="GGF22546.1"/>
    </source>
</evidence>
<feature type="signal peptide" evidence="1">
    <location>
        <begin position="1"/>
        <end position="23"/>
    </location>
</feature>
<dbReference type="AlphaFoldDB" id="A0A917B633"/>
<name>A0A917B633_HALAA</name>
<organism evidence="2 3">
    <name type="scientific">Halobacillus andaensis</name>
    <dbReference type="NCBI Taxonomy" id="1176239"/>
    <lineage>
        <taxon>Bacteria</taxon>
        <taxon>Bacillati</taxon>
        <taxon>Bacillota</taxon>
        <taxon>Bacilli</taxon>
        <taxon>Bacillales</taxon>
        <taxon>Bacillaceae</taxon>
        <taxon>Halobacillus</taxon>
    </lineage>
</organism>
<feature type="chain" id="PRO_5038009468" evidence="1">
    <location>
        <begin position="24"/>
        <end position="129"/>
    </location>
</feature>
<protein>
    <submittedName>
        <fullName evidence="2">Uncharacterized protein</fullName>
    </submittedName>
</protein>
<keyword evidence="3" id="KW-1185">Reference proteome</keyword>
<reference evidence="2" key="2">
    <citation type="submission" date="2020-09" db="EMBL/GenBank/DDBJ databases">
        <authorList>
            <person name="Sun Q."/>
            <person name="Zhou Y."/>
        </authorList>
    </citation>
    <scope>NUCLEOTIDE SEQUENCE</scope>
    <source>
        <strain evidence="2">CGMCC 1.12153</strain>
    </source>
</reference>
<evidence type="ECO:0000256" key="1">
    <source>
        <dbReference type="SAM" id="SignalP"/>
    </source>
</evidence>
<keyword evidence="1" id="KW-0732">Signal</keyword>
<gene>
    <name evidence="2" type="ORF">GCM10010954_21710</name>
</gene>
<sequence length="129" mass="14600">MFISVAGLVIMVLAMIFQSHESAGNPTAKEIVSENPDADILKLDGLIYTNVSDREWIKDNDYTKNKAIGEVKKQTTNTWWYRNLYASKLPKGTKIYSVNDREYSKGDAPAFIMVEKNDEEAIYQSLVEG</sequence>
<reference evidence="2" key="1">
    <citation type="journal article" date="2014" name="Int. J. Syst. Evol. Microbiol.">
        <title>Complete genome sequence of Corynebacterium casei LMG S-19264T (=DSM 44701T), isolated from a smear-ripened cheese.</title>
        <authorList>
            <consortium name="US DOE Joint Genome Institute (JGI-PGF)"/>
            <person name="Walter F."/>
            <person name="Albersmeier A."/>
            <person name="Kalinowski J."/>
            <person name="Ruckert C."/>
        </authorList>
    </citation>
    <scope>NUCLEOTIDE SEQUENCE</scope>
    <source>
        <strain evidence="2">CGMCC 1.12153</strain>
    </source>
</reference>